<sequence>MSHENITAFSGNNESDLDSACYDLNNTSSVIWQVVGFAFIFLTSLMGNTMVAIVVYRDRRMKTTVNFLIVNMAVSDLLNTILVVPKSITRIFTYSEAWFITGEMGDASCRIVHFLQDVTVAVSLLSLLMIAIERFYAVSCPVVANPAPDKRCALMILSTWLVAFLMYITDLLSFKLIVEEEESICSHSWEDLVTNPAKATTIEFLLNTNLALIIPCIINENGTNTSLPCNFMDKTIADICRTIVCALILTTSMIGNTMVAIVVYRDRKMRTTINFLIVNMAVSDFLCSVVVIPRVLTEIHTYHGSWLIGGTTGLVLCKVVHFLQDVTVAVSLLTLLMIAIERYNAISCPFLLDTIPKKRCAVMILSTWVLAFLINWPVKMSNNATANGTATSINCSEYPTAERVAKTLAYCVIIVVSLTGNILIGSIVFKVKSMRRTINYLIVNMAMSDLILPIFAVPRILTRLYLGYWLIDGHFGSALCKLVYFLQDVSNAVSIQSLVLIAVDRFGAVVFPLRRPVVSAKLCPYFILSTWIVAMALHSPYFFARKLDYSEELLRCALQWEEAFGESSSEASYYVAMFLLLAVIPFALMSILYSIIILNLRAQKIPGGESVRAEELEKRMKRDRSVLQMVLAIVMGFALCWAPFNIFAFLNFFVW</sequence>
<protein>
    <recommendedName>
        <fullName evidence="10">G-protein coupled receptors family 1 profile domain-containing protein</fullName>
    </recommendedName>
</protein>
<evidence type="ECO:0000256" key="5">
    <source>
        <dbReference type="ARBA" id="ARBA00023136"/>
    </source>
</evidence>
<dbReference type="Gene3D" id="1.20.1070.10">
    <property type="entry name" value="Rhodopsin 7-helix transmembrane proteins"/>
    <property type="match status" value="3"/>
</dbReference>
<evidence type="ECO:0000256" key="4">
    <source>
        <dbReference type="ARBA" id="ARBA00023040"/>
    </source>
</evidence>
<organism evidence="11 12">
    <name type="scientific">Pocillopora meandrina</name>
    <dbReference type="NCBI Taxonomy" id="46732"/>
    <lineage>
        <taxon>Eukaryota</taxon>
        <taxon>Metazoa</taxon>
        <taxon>Cnidaria</taxon>
        <taxon>Anthozoa</taxon>
        <taxon>Hexacorallia</taxon>
        <taxon>Scleractinia</taxon>
        <taxon>Astrocoeniina</taxon>
        <taxon>Pocilloporidae</taxon>
        <taxon>Pocillopora</taxon>
    </lineage>
</organism>
<evidence type="ECO:0000256" key="6">
    <source>
        <dbReference type="ARBA" id="ARBA00023170"/>
    </source>
</evidence>
<dbReference type="PRINTS" id="PR00237">
    <property type="entry name" value="GPCRRHODOPSN"/>
</dbReference>
<keyword evidence="3 9" id="KW-1133">Transmembrane helix</keyword>
<dbReference type="GO" id="GO:0004930">
    <property type="term" value="F:G protein-coupled receptor activity"/>
    <property type="evidence" value="ECO:0007669"/>
    <property type="project" value="UniProtKB-KW"/>
</dbReference>
<comment type="similarity">
    <text evidence="8">Belongs to the G-protein coupled receptor 1 family.</text>
</comment>
<dbReference type="Pfam" id="PF00001">
    <property type="entry name" value="7tm_1"/>
    <property type="match status" value="3"/>
</dbReference>
<feature type="transmembrane region" description="Helical" evidence="9">
    <location>
        <begin position="30"/>
        <end position="56"/>
    </location>
</feature>
<dbReference type="PROSITE" id="PS00237">
    <property type="entry name" value="G_PROTEIN_RECEP_F1_1"/>
    <property type="match status" value="1"/>
</dbReference>
<keyword evidence="4 8" id="KW-0297">G-protein coupled receptor</keyword>
<keyword evidence="5 9" id="KW-0472">Membrane</keyword>
<feature type="transmembrane region" description="Helical" evidence="9">
    <location>
        <begin position="573"/>
        <end position="598"/>
    </location>
</feature>
<feature type="transmembrane region" description="Helical" evidence="9">
    <location>
        <begin position="152"/>
        <end position="169"/>
    </location>
</feature>
<reference evidence="11 12" key="1">
    <citation type="submission" date="2022-05" db="EMBL/GenBank/DDBJ databases">
        <authorList>
            <consortium name="Genoscope - CEA"/>
            <person name="William W."/>
        </authorList>
    </citation>
    <scope>NUCLEOTIDE SEQUENCE [LARGE SCALE GENOMIC DNA]</scope>
</reference>
<dbReference type="Proteomes" id="UP001159428">
    <property type="component" value="Unassembled WGS sequence"/>
</dbReference>
<dbReference type="InterPro" id="IPR000276">
    <property type="entry name" value="GPCR_Rhodpsn"/>
</dbReference>
<feature type="domain" description="G-protein coupled receptors family 1 profile" evidence="10">
    <location>
        <begin position="47"/>
        <end position="218"/>
    </location>
</feature>
<dbReference type="AlphaFoldDB" id="A0AAU9WGG3"/>
<name>A0AAU9WGG3_9CNID</name>
<evidence type="ECO:0000256" key="9">
    <source>
        <dbReference type="SAM" id="Phobius"/>
    </source>
</evidence>
<dbReference type="InterPro" id="IPR017452">
    <property type="entry name" value="GPCR_Rhodpsn_7TM"/>
</dbReference>
<feature type="transmembrane region" description="Helical" evidence="9">
    <location>
        <begin position="276"/>
        <end position="296"/>
    </location>
</feature>
<dbReference type="EMBL" id="CALNXJ010000014">
    <property type="protein sequence ID" value="CAH3114068.1"/>
    <property type="molecule type" value="Genomic_DNA"/>
</dbReference>
<evidence type="ECO:0000256" key="2">
    <source>
        <dbReference type="ARBA" id="ARBA00022692"/>
    </source>
</evidence>
<comment type="subcellular location">
    <subcellularLocation>
        <location evidence="1">Membrane</location>
        <topology evidence="1">Multi-pass membrane protein</topology>
    </subcellularLocation>
</comment>
<feature type="domain" description="G-protein coupled receptors family 1 profile" evidence="10">
    <location>
        <begin position="255"/>
        <end position="423"/>
    </location>
</feature>
<feature type="transmembrane region" description="Helical" evidence="9">
    <location>
        <begin position="491"/>
        <end position="513"/>
    </location>
</feature>
<dbReference type="CDD" id="cd00637">
    <property type="entry name" value="7tm_classA_rhodopsin-like"/>
    <property type="match status" value="3"/>
</dbReference>
<feature type="transmembrane region" description="Helical" evidence="9">
    <location>
        <begin position="111"/>
        <end position="132"/>
    </location>
</feature>
<dbReference type="GO" id="GO:0005886">
    <property type="term" value="C:plasma membrane"/>
    <property type="evidence" value="ECO:0007669"/>
    <property type="project" value="TreeGrafter"/>
</dbReference>
<feature type="transmembrane region" description="Helical" evidence="9">
    <location>
        <begin position="68"/>
        <end position="88"/>
    </location>
</feature>
<evidence type="ECO:0000259" key="10">
    <source>
        <dbReference type="PROSITE" id="PS50262"/>
    </source>
</evidence>
<feature type="transmembrane region" description="Helical" evidence="9">
    <location>
        <begin position="360"/>
        <end position="378"/>
    </location>
</feature>
<keyword evidence="2 8" id="KW-0812">Transmembrane</keyword>
<proteinExistence type="inferred from homology"/>
<feature type="transmembrane region" description="Helical" evidence="9">
    <location>
        <begin position="407"/>
        <end position="429"/>
    </location>
</feature>
<keyword evidence="6 8" id="KW-0675">Receptor</keyword>
<gene>
    <name evidence="11" type="ORF">PMEA_00006041</name>
</gene>
<feature type="transmembrane region" description="Helical" evidence="9">
    <location>
        <begin position="322"/>
        <end position="340"/>
    </location>
</feature>
<feature type="transmembrane region" description="Helical" evidence="9">
    <location>
        <begin position="450"/>
        <end position="471"/>
    </location>
</feature>
<dbReference type="PANTHER" id="PTHR45695:SF9">
    <property type="entry name" value="LEUCOKININ RECEPTOR"/>
    <property type="match status" value="1"/>
</dbReference>
<dbReference type="PROSITE" id="PS50262">
    <property type="entry name" value="G_PROTEIN_RECEP_F1_2"/>
    <property type="match status" value="3"/>
</dbReference>
<keyword evidence="7 8" id="KW-0807">Transducer</keyword>
<dbReference type="SUPFAM" id="SSF81321">
    <property type="entry name" value="Family A G protein-coupled receptor-like"/>
    <property type="match status" value="3"/>
</dbReference>
<evidence type="ECO:0000313" key="11">
    <source>
        <dbReference type="EMBL" id="CAH3114068.1"/>
    </source>
</evidence>
<dbReference type="PANTHER" id="PTHR45695">
    <property type="entry name" value="LEUCOKININ RECEPTOR-RELATED"/>
    <property type="match status" value="1"/>
</dbReference>
<evidence type="ECO:0000256" key="1">
    <source>
        <dbReference type="ARBA" id="ARBA00004141"/>
    </source>
</evidence>
<evidence type="ECO:0000256" key="3">
    <source>
        <dbReference type="ARBA" id="ARBA00022989"/>
    </source>
</evidence>
<feature type="domain" description="G-protein coupled receptors family 1 profile" evidence="10">
    <location>
        <begin position="420"/>
        <end position="655"/>
    </location>
</feature>
<evidence type="ECO:0000256" key="8">
    <source>
        <dbReference type="RuleBase" id="RU000688"/>
    </source>
</evidence>
<feature type="transmembrane region" description="Helical" evidence="9">
    <location>
        <begin position="626"/>
        <end position="654"/>
    </location>
</feature>
<feature type="transmembrane region" description="Helical" evidence="9">
    <location>
        <begin position="525"/>
        <end position="544"/>
    </location>
</feature>
<feature type="non-terminal residue" evidence="11">
    <location>
        <position position="655"/>
    </location>
</feature>
<accession>A0AAU9WGG3</accession>
<evidence type="ECO:0000313" key="12">
    <source>
        <dbReference type="Proteomes" id="UP001159428"/>
    </source>
</evidence>
<comment type="caution">
    <text evidence="11">The sequence shown here is derived from an EMBL/GenBank/DDBJ whole genome shotgun (WGS) entry which is preliminary data.</text>
</comment>
<keyword evidence="12" id="KW-1185">Reference proteome</keyword>
<evidence type="ECO:0000256" key="7">
    <source>
        <dbReference type="ARBA" id="ARBA00023224"/>
    </source>
</evidence>
<feature type="transmembrane region" description="Helical" evidence="9">
    <location>
        <begin position="241"/>
        <end position="264"/>
    </location>
</feature>